<feature type="domain" description="Cyclic nucleotide-binding" evidence="1">
    <location>
        <begin position="21"/>
        <end position="145"/>
    </location>
</feature>
<organism evidence="2 3">
    <name type="scientific">Tepidicella xavieri</name>
    <dbReference type="NCBI Taxonomy" id="360241"/>
    <lineage>
        <taxon>Bacteria</taxon>
        <taxon>Pseudomonadati</taxon>
        <taxon>Pseudomonadota</taxon>
        <taxon>Betaproteobacteria</taxon>
        <taxon>Burkholderiales</taxon>
        <taxon>Tepidicella</taxon>
    </lineage>
</organism>
<evidence type="ECO:0000313" key="2">
    <source>
        <dbReference type="EMBL" id="TDQ45158.1"/>
    </source>
</evidence>
<keyword evidence="3" id="KW-1185">Reference proteome</keyword>
<evidence type="ECO:0000313" key="3">
    <source>
        <dbReference type="Proteomes" id="UP000295510"/>
    </source>
</evidence>
<dbReference type="Gene3D" id="2.60.120.10">
    <property type="entry name" value="Jelly Rolls"/>
    <property type="match status" value="1"/>
</dbReference>
<gene>
    <name evidence="2" type="ORF">DFR43_10159</name>
</gene>
<dbReference type="RefSeq" id="WP_245988766.1">
    <property type="nucleotide sequence ID" value="NZ_SNYL01000001.1"/>
</dbReference>
<dbReference type="InterPro" id="IPR000595">
    <property type="entry name" value="cNMP-bd_dom"/>
</dbReference>
<evidence type="ECO:0000259" key="1">
    <source>
        <dbReference type="PROSITE" id="PS50042"/>
    </source>
</evidence>
<dbReference type="PROSITE" id="PS50042">
    <property type="entry name" value="CNMP_BINDING_3"/>
    <property type="match status" value="1"/>
</dbReference>
<dbReference type="GO" id="GO:0005829">
    <property type="term" value="C:cytosol"/>
    <property type="evidence" value="ECO:0007669"/>
    <property type="project" value="TreeGrafter"/>
</dbReference>
<reference evidence="2 3" key="1">
    <citation type="submission" date="2019-03" db="EMBL/GenBank/DDBJ databases">
        <title>Genomic Encyclopedia of Type Strains, Phase IV (KMG-IV): sequencing the most valuable type-strain genomes for metagenomic binning, comparative biology and taxonomic classification.</title>
        <authorList>
            <person name="Goeker M."/>
        </authorList>
    </citation>
    <scope>NUCLEOTIDE SEQUENCE [LARGE SCALE GENOMIC DNA]</scope>
    <source>
        <strain evidence="2 3">DSM 19605</strain>
    </source>
</reference>
<dbReference type="EMBL" id="SNYL01000001">
    <property type="protein sequence ID" value="TDQ45158.1"/>
    <property type="molecule type" value="Genomic_DNA"/>
</dbReference>
<name>A0A4R6UEM4_9BURK</name>
<comment type="caution">
    <text evidence="2">The sequence shown here is derived from an EMBL/GenBank/DDBJ whole genome shotgun (WGS) entry which is preliminary data.</text>
</comment>
<dbReference type="CDD" id="cd00038">
    <property type="entry name" value="CAP_ED"/>
    <property type="match status" value="1"/>
</dbReference>
<dbReference type="SMART" id="SM00100">
    <property type="entry name" value="cNMP"/>
    <property type="match status" value="1"/>
</dbReference>
<dbReference type="PANTHER" id="PTHR24567:SF68">
    <property type="entry name" value="DNA-BINDING TRANSCRIPTIONAL DUAL REGULATOR CRP"/>
    <property type="match status" value="1"/>
</dbReference>
<dbReference type="InterPro" id="IPR018490">
    <property type="entry name" value="cNMP-bd_dom_sf"/>
</dbReference>
<accession>A0A4R6UEM4</accession>
<dbReference type="PANTHER" id="PTHR24567">
    <property type="entry name" value="CRP FAMILY TRANSCRIPTIONAL REGULATORY PROTEIN"/>
    <property type="match status" value="1"/>
</dbReference>
<dbReference type="AlphaFoldDB" id="A0A4R6UEM4"/>
<dbReference type="InterPro" id="IPR050397">
    <property type="entry name" value="Env_Response_Regulators"/>
</dbReference>
<dbReference type="InterPro" id="IPR014710">
    <property type="entry name" value="RmlC-like_jellyroll"/>
</dbReference>
<dbReference type="Pfam" id="PF00027">
    <property type="entry name" value="cNMP_binding"/>
    <property type="match status" value="1"/>
</dbReference>
<dbReference type="SUPFAM" id="SSF51206">
    <property type="entry name" value="cAMP-binding domain-like"/>
    <property type="match status" value="1"/>
</dbReference>
<dbReference type="GO" id="GO:0003700">
    <property type="term" value="F:DNA-binding transcription factor activity"/>
    <property type="evidence" value="ECO:0007669"/>
    <property type="project" value="TreeGrafter"/>
</dbReference>
<protein>
    <submittedName>
        <fullName evidence="2">Cyclic nucleotide-binding protein</fullName>
    </submittedName>
</protein>
<dbReference type="Proteomes" id="UP000295510">
    <property type="component" value="Unassembled WGS sequence"/>
</dbReference>
<proteinExistence type="predicted"/>
<sequence>MNQDIGQLRELAARLLITPSALGELSFDDALQVVDRMRLRVIEAGTVFVREGESAGSDHMLLILDGELSVENTDLGQGEADMVVRLMGPGSLIGELGLLDGAPRSASCVAHTDILAAELGREALVRLIEDDPRVGARLLLAIAKRIADHLRDATRRLRLFTQMNRVLSRELAPLDPAPPASDPPLV</sequence>